<dbReference type="EMBL" id="JBHSNM010000003">
    <property type="protein sequence ID" value="MFC5570659.1"/>
    <property type="molecule type" value="Genomic_DNA"/>
</dbReference>
<gene>
    <name evidence="1" type="ORF">ACFPN1_11365</name>
</gene>
<keyword evidence="2" id="KW-1185">Reference proteome</keyword>
<name>A0ABW0SP20_9GAMM</name>
<reference evidence="2" key="1">
    <citation type="journal article" date="2019" name="Int. J. Syst. Evol. Microbiol.">
        <title>The Global Catalogue of Microorganisms (GCM) 10K type strain sequencing project: providing services to taxonomists for standard genome sequencing and annotation.</title>
        <authorList>
            <consortium name="The Broad Institute Genomics Platform"/>
            <consortium name="The Broad Institute Genome Sequencing Center for Infectious Disease"/>
            <person name="Wu L."/>
            <person name="Ma J."/>
        </authorList>
    </citation>
    <scope>NUCLEOTIDE SEQUENCE [LARGE SCALE GENOMIC DNA]</scope>
    <source>
        <strain evidence="2">KACC 11407</strain>
    </source>
</reference>
<protein>
    <submittedName>
        <fullName evidence="1">Uncharacterized protein</fullName>
    </submittedName>
</protein>
<sequence>MTTLRPTLVELKEEAMCYRIEFLTEGSDAGIASALDDTRFPILLHAVAAARAEVTNWARERAAQVVVHIFDQRDRLASRLQLVVPANDPARA</sequence>
<dbReference type="Proteomes" id="UP001596036">
    <property type="component" value="Unassembled WGS sequence"/>
</dbReference>
<proteinExistence type="predicted"/>
<evidence type="ECO:0000313" key="2">
    <source>
        <dbReference type="Proteomes" id="UP001596036"/>
    </source>
</evidence>
<organism evidence="1 2">
    <name type="scientific">Lysobacter yangpyeongensis</name>
    <dbReference type="NCBI Taxonomy" id="346182"/>
    <lineage>
        <taxon>Bacteria</taxon>
        <taxon>Pseudomonadati</taxon>
        <taxon>Pseudomonadota</taxon>
        <taxon>Gammaproteobacteria</taxon>
        <taxon>Lysobacterales</taxon>
        <taxon>Lysobacteraceae</taxon>
        <taxon>Lysobacter</taxon>
    </lineage>
</organism>
<comment type="caution">
    <text evidence="1">The sequence shown here is derived from an EMBL/GenBank/DDBJ whole genome shotgun (WGS) entry which is preliminary data.</text>
</comment>
<dbReference type="RefSeq" id="WP_386755100.1">
    <property type="nucleotide sequence ID" value="NZ_JBHSNM010000003.1"/>
</dbReference>
<evidence type="ECO:0000313" key="1">
    <source>
        <dbReference type="EMBL" id="MFC5570659.1"/>
    </source>
</evidence>
<accession>A0ABW0SP20</accession>